<dbReference type="OrthoDB" id="4159781at2759"/>
<accession>A0A9W4XPW5</accession>
<sequence>MSTFTFVTHNGPRPEHRGLVKSHVMRESQKKRKEAKQQQHARKSKLSLFAPKVEKRKVDAMSGEEDSALSSGKLKPDVNTNCYFSKNGTNADNNSSFPRAVISNYDSPHYESKMELSNFQMVPRRSFALAIQNNQKKKWLRVYLTSVYAQSSKIHQEPEPHTSELDPGEHLYSGNIESQQPHPCPTGCVPDLSWILENVSERLSEIYAHYATSFYKAHPENAFEDPTRFWDSEHTPANSKILVGSVLLYSMYKFATSNDDHQDHFTGYVLELVNKSMMITDGGLSEDDIAFIMSVCMYENFRGRASVVTHLQGLNQLTSMRPSQNYVLEHDQYLGNLIRLQDFIYSTCSNSPPTHFKITEPTLRAVQFDFSSLESDHPQSPLRILNSGSLHETVGPHLESLAEVLVDAFDAFEIMCIRTFDPDTAADASCLFQAREAEAWCRLQDMRNTKSQTSVSKSADDDIWEAVTFAAVIHFRAVALQIAHSDAVNAAELERLYTATTAIAHDCWDKESYIYLWILLTGAAASAYQPAYRSFFADEILRLGVCLGSFEWELFNATMSNFLWLQQYLRAR</sequence>
<feature type="compositionally biased region" description="Basic residues" evidence="1">
    <location>
        <begin position="29"/>
        <end position="45"/>
    </location>
</feature>
<feature type="region of interest" description="Disordered" evidence="1">
    <location>
        <begin position="1"/>
        <end position="49"/>
    </location>
</feature>
<evidence type="ECO:0000313" key="3">
    <source>
        <dbReference type="Proteomes" id="UP001152607"/>
    </source>
</evidence>
<evidence type="ECO:0000313" key="2">
    <source>
        <dbReference type="EMBL" id="CAI6336425.1"/>
    </source>
</evidence>
<dbReference type="EMBL" id="CAOQHR010000006">
    <property type="protein sequence ID" value="CAI6336425.1"/>
    <property type="molecule type" value="Genomic_DNA"/>
</dbReference>
<keyword evidence="3" id="KW-1185">Reference proteome</keyword>
<dbReference type="PANTHER" id="PTHR37540">
    <property type="entry name" value="TRANSCRIPTION FACTOR (ACR-2), PUTATIVE-RELATED-RELATED"/>
    <property type="match status" value="1"/>
</dbReference>
<comment type="caution">
    <text evidence="2">The sequence shown here is derived from an EMBL/GenBank/DDBJ whole genome shotgun (WGS) entry which is preliminary data.</text>
</comment>
<feature type="compositionally biased region" description="Basic and acidic residues" evidence="1">
    <location>
        <begin position="154"/>
        <end position="169"/>
    </location>
</feature>
<evidence type="ECO:0000256" key="1">
    <source>
        <dbReference type="SAM" id="MobiDB-lite"/>
    </source>
</evidence>
<feature type="compositionally biased region" description="Basic and acidic residues" evidence="1">
    <location>
        <begin position="12"/>
        <end position="28"/>
    </location>
</feature>
<dbReference type="PANTHER" id="PTHR37540:SF5">
    <property type="entry name" value="TRANSCRIPTION FACTOR DOMAIN-CONTAINING PROTEIN"/>
    <property type="match status" value="1"/>
</dbReference>
<gene>
    <name evidence="2" type="ORF">PDIGIT_LOCUS9524</name>
</gene>
<feature type="region of interest" description="Disordered" evidence="1">
    <location>
        <begin position="153"/>
        <end position="182"/>
    </location>
</feature>
<name>A0A9W4XPW5_9PLEO</name>
<organism evidence="2 3">
    <name type="scientific">Periconia digitata</name>
    <dbReference type="NCBI Taxonomy" id="1303443"/>
    <lineage>
        <taxon>Eukaryota</taxon>
        <taxon>Fungi</taxon>
        <taxon>Dikarya</taxon>
        <taxon>Ascomycota</taxon>
        <taxon>Pezizomycotina</taxon>
        <taxon>Dothideomycetes</taxon>
        <taxon>Pleosporomycetidae</taxon>
        <taxon>Pleosporales</taxon>
        <taxon>Massarineae</taxon>
        <taxon>Periconiaceae</taxon>
        <taxon>Periconia</taxon>
    </lineage>
</organism>
<reference evidence="2" key="1">
    <citation type="submission" date="2023-01" db="EMBL/GenBank/DDBJ databases">
        <authorList>
            <person name="Van Ghelder C."/>
            <person name="Rancurel C."/>
        </authorList>
    </citation>
    <scope>NUCLEOTIDE SEQUENCE</scope>
    <source>
        <strain evidence="2">CNCM I-4278</strain>
    </source>
</reference>
<proteinExistence type="predicted"/>
<dbReference type="Proteomes" id="UP001152607">
    <property type="component" value="Unassembled WGS sequence"/>
</dbReference>
<protein>
    <submittedName>
        <fullName evidence="2">Uncharacterized protein</fullName>
    </submittedName>
</protein>
<dbReference type="AlphaFoldDB" id="A0A9W4XPW5"/>